<keyword evidence="3" id="KW-1185">Reference proteome</keyword>
<dbReference type="EMBL" id="CDMY01000316">
    <property type="protein sequence ID" value="CEM02019.1"/>
    <property type="molecule type" value="Genomic_DNA"/>
</dbReference>
<dbReference type="VEuPathDB" id="CryptoDB:Vbra_13406"/>
<reference evidence="2 3" key="1">
    <citation type="submission" date="2014-11" db="EMBL/GenBank/DDBJ databases">
        <authorList>
            <person name="Zhu J."/>
            <person name="Qi W."/>
            <person name="Song R."/>
        </authorList>
    </citation>
    <scope>NUCLEOTIDE SEQUENCE [LARGE SCALE GENOMIC DNA]</scope>
</reference>
<dbReference type="Proteomes" id="UP000041254">
    <property type="component" value="Unassembled WGS sequence"/>
</dbReference>
<dbReference type="InParanoid" id="A0A0G4EVC8"/>
<feature type="compositionally biased region" description="Pro residues" evidence="1">
    <location>
        <begin position="257"/>
        <end position="269"/>
    </location>
</feature>
<feature type="region of interest" description="Disordered" evidence="1">
    <location>
        <begin position="253"/>
        <end position="290"/>
    </location>
</feature>
<dbReference type="AlphaFoldDB" id="A0A0G4EVC8"/>
<evidence type="ECO:0000256" key="1">
    <source>
        <dbReference type="SAM" id="MobiDB-lite"/>
    </source>
</evidence>
<sequence>MAETRPPSSARLHLSSVTQRYNRYNELVEEHISPVFNAMTGRDRSRSSVLHARLLQEELTTIPPDSFSFSSPRPSLTSRSPSMTMTAQVLGQQIVRRPSQAGTLKLPLPVKPQTARSAARAKRRRQMQRAMAFEMEQRHRLLERVPSYFDLDEFLDAQLPPGGRYGSVSERGSVNSSPTAFQPMASIHDASRRYMRGMTPAQRLRVKVEYFERRPQSSPLGTLIKEGALDTSPISIVTRHKRDTLQRERHFIRDTTTPPPRPHLPPFAPSPLSVSAAESRASHSRGAHLRPSDATDWVAVNRCPMTINRSQLEQRRAATAAHGQEWRRRSLTARAMREQADMDQRARFVTKQQLRQTLRLRNSIARHWLASVAVAAFLASIQPTREGLGERPQEAETAMVEMEMDVGEDEEERATEDEEEEKEYLAAAAAAARAAAARAAAVYWTVFSGAKLLLRMRHSRADMLLASLRRADPLEPLRQRFLHGFRCVQRIRHACKSFLVYRREVKQHLLQRFWELETQVLAKSLHVPPSKMQREMEAYLAEGRTPFFAFLDRFRVPPNLRRVYLIALIRKNTARWRDAHQRFKTALNQIMRELREWRAACNVLLSGTDLFRVAPPRRPAEPPQPALKQISMAFVQPLVLRHIKTQFASDSRESSPRRHTDLR</sequence>
<name>A0A0G4EVC8_VITBC</name>
<evidence type="ECO:0000313" key="3">
    <source>
        <dbReference type="Proteomes" id="UP000041254"/>
    </source>
</evidence>
<gene>
    <name evidence="2" type="ORF">Vbra_13406</name>
</gene>
<proteinExistence type="predicted"/>
<evidence type="ECO:0000313" key="2">
    <source>
        <dbReference type="EMBL" id="CEM02019.1"/>
    </source>
</evidence>
<accession>A0A0G4EVC8</accession>
<protein>
    <submittedName>
        <fullName evidence="2">Uncharacterized protein</fullName>
    </submittedName>
</protein>
<organism evidence="2 3">
    <name type="scientific">Vitrella brassicaformis (strain CCMP3155)</name>
    <dbReference type="NCBI Taxonomy" id="1169540"/>
    <lineage>
        <taxon>Eukaryota</taxon>
        <taxon>Sar</taxon>
        <taxon>Alveolata</taxon>
        <taxon>Colpodellida</taxon>
        <taxon>Vitrellaceae</taxon>
        <taxon>Vitrella</taxon>
    </lineage>
</organism>